<keyword evidence="6" id="KW-0411">Iron-sulfur</keyword>
<dbReference type="SFLD" id="SFLDS00029">
    <property type="entry name" value="Radical_SAM"/>
    <property type="match status" value="1"/>
</dbReference>
<dbReference type="PANTHER" id="PTHR43020">
    <property type="entry name" value="CDK5 REGULATORY SUBUNIT-ASSOCIATED PROTEIN 1"/>
    <property type="match status" value="1"/>
</dbReference>
<dbReference type="STRING" id="1802074.A3J15_01585"/>
<evidence type="ECO:0000259" key="8">
    <source>
        <dbReference type="PROSITE" id="PS51918"/>
    </source>
</evidence>
<evidence type="ECO:0000256" key="2">
    <source>
        <dbReference type="ARBA" id="ARBA00022485"/>
    </source>
</evidence>
<dbReference type="InterPro" id="IPR023404">
    <property type="entry name" value="rSAM_horseshoe"/>
</dbReference>
<dbReference type="SUPFAM" id="SSF102114">
    <property type="entry name" value="Radical SAM enzymes"/>
    <property type="match status" value="2"/>
</dbReference>
<dbReference type="InterPro" id="IPR013848">
    <property type="entry name" value="Methylthiotransferase_N"/>
</dbReference>
<feature type="domain" description="Radical SAM core" evidence="8">
    <location>
        <begin position="125"/>
        <end position="453"/>
    </location>
</feature>
<dbReference type="Gene3D" id="3.40.50.12160">
    <property type="entry name" value="Methylthiotransferase, N-terminal domain"/>
    <property type="match status" value="1"/>
</dbReference>
<keyword evidence="3" id="KW-0949">S-adenosyl-L-methionine</keyword>
<comment type="cofactor">
    <cofactor evidence="1">
        <name>[4Fe-4S] cluster</name>
        <dbReference type="ChEBI" id="CHEBI:49883"/>
    </cofactor>
</comment>
<name>A0A1F7JN88_9BACT</name>
<dbReference type="Pfam" id="PF04055">
    <property type="entry name" value="Radical_SAM"/>
    <property type="match status" value="2"/>
</dbReference>
<reference evidence="9 10" key="1">
    <citation type="journal article" date="2016" name="Nat. Commun.">
        <title>Thousands of microbial genomes shed light on interconnected biogeochemical processes in an aquifer system.</title>
        <authorList>
            <person name="Anantharaman K."/>
            <person name="Brown C.T."/>
            <person name="Hug L.A."/>
            <person name="Sharon I."/>
            <person name="Castelle C.J."/>
            <person name="Probst A.J."/>
            <person name="Thomas B.C."/>
            <person name="Singh A."/>
            <person name="Wilkins M.J."/>
            <person name="Karaoz U."/>
            <person name="Brodie E.L."/>
            <person name="Williams K.H."/>
            <person name="Hubbard S.S."/>
            <person name="Banfield J.F."/>
        </authorList>
    </citation>
    <scope>NUCLEOTIDE SEQUENCE [LARGE SCALE GENOMIC DNA]</scope>
</reference>
<evidence type="ECO:0000256" key="5">
    <source>
        <dbReference type="ARBA" id="ARBA00023004"/>
    </source>
</evidence>
<dbReference type="Pfam" id="PF00919">
    <property type="entry name" value="UPF0004"/>
    <property type="match status" value="1"/>
</dbReference>
<evidence type="ECO:0000256" key="6">
    <source>
        <dbReference type="ARBA" id="ARBA00023014"/>
    </source>
</evidence>
<evidence type="ECO:0000313" key="9">
    <source>
        <dbReference type="EMBL" id="OGK57037.1"/>
    </source>
</evidence>
<organism evidence="9 10">
    <name type="scientific">Candidatus Roizmanbacteria bacterium RIFCSPLOWO2_02_FULL_38_10</name>
    <dbReference type="NCBI Taxonomy" id="1802074"/>
    <lineage>
        <taxon>Bacteria</taxon>
        <taxon>Candidatus Roizmaniibacteriota</taxon>
    </lineage>
</organism>
<dbReference type="PANTHER" id="PTHR43020:SF2">
    <property type="entry name" value="MITOCHONDRIAL TRNA METHYLTHIOTRANSFERASE CDK5RAP1"/>
    <property type="match status" value="1"/>
</dbReference>
<dbReference type="PROSITE" id="PS51918">
    <property type="entry name" value="RADICAL_SAM"/>
    <property type="match status" value="1"/>
</dbReference>
<sequence length="460" mass="52007">MKKSQKYFIKTFGCQQNVADSERIAAELQGRGMKPAKTIKTADYIVINTCMVRQSAENRVYGLVNNLSKIKSLKSKIKIIVTGCMVGVAHRDKTGKFLKRLKEIMPAVDEFMPIEEVGFDHAPLRTDGKSAWVPISNGCNNFCTFCIVPFTRGREISRPYEDIIVECYELKQKGYENITLLGMNVNSYGADLVLGEKNVQAMRDLPKIYFTTSIIARNEETKQSQGYVIPAKAGIYTNRSPIPTSLRFAGRGRSGMTAGEIAAPSARNDKAYIINGKTIKPIFVKHLGRMRIPTLFPYLLEDVAKLGFNNVNFISSNPWDFSDELIDIIARNKNISRTLHIAVQSGDDNVLRRMNRWYTSDEFYKLIKNLRSKIKSLKITTDIIVGFCGETDAEFENTVKLCKKVGFEWAYVNIYSSRPATAATKVMADDVPHAIKRNRWLILDELINRPKLKKRSNVPS</sequence>
<evidence type="ECO:0000313" key="10">
    <source>
        <dbReference type="Proteomes" id="UP000176376"/>
    </source>
</evidence>
<keyword evidence="4" id="KW-0479">Metal-binding</keyword>
<dbReference type="Proteomes" id="UP000176376">
    <property type="component" value="Unassembled WGS sequence"/>
</dbReference>
<dbReference type="InterPro" id="IPR038135">
    <property type="entry name" value="Methylthiotransferase_N_sf"/>
</dbReference>
<evidence type="ECO:0000256" key="3">
    <source>
        <dbReference type="ARBA" id="ARBA00022691"/>
    </source>
</evidence>
<dbReference type="GO" id="GO:0005829">
    <property type="term" value="C:cytosol"/>
    <property type="evidence" value="ECO:0007669"/>
    <property type="project" value="TreeGrafter"/>
</dbReference>
<dbReference type="FunFam" id="3.40.50.12160:FF:000003">
    <property type="entry name" value="CDK5 regulatory subunit-associated protein 1"/>
    <property type="match status" value="1"/>
</dbReference>
<dbReference type="EMBL" id="MGAY01000015">
    <property type="protein sequence ID" value="OGK57037.1"/>
    <property type="molecule type" value="Genomic_DNA"/>
</dbReference>
<dbReference type="AlphaFoldDB" id="A0A1F7JN88"/>
<keyword evidence="5" id="KW-0408">Iron</keyword>
<feature type="domain" description="MTTase N-terminal" evidence="7">
    <location>
        <begin position="5"/>
        <end position="123"/>
    </location>
</feature>
<dbReference type="Gene3D" id="3.80.30.20">
    <property type="entry name" value="tm_1862 like domain"/>
    <property type="match status" value="2"/>
</dbReference>
<dbReference type="InterPro" id="IPR007197">
    <property type="entry name" value="rSAM"/>
</dbReference>
<dbReference type="PROSITE" id="PS01278">
    <property type="entry name" value="MTTASE_RADICAL"/>
    <property type="match status" value="1"/>
</dbReference>
<dbReference type="GO" id="GO:0046872">
    <property type="term" value="F:metal ion binding"/>
    <property type="evidence" value="ECO:0007669"/>
    <property type="project" value="UniProtKB-KW"/>
</dbReference>
<accession>A0A1F7JN88</accession>
<dbReference type="SMART" id="SM00729">
    <property type="entry name" value="Elp3"/>
    <property type="match status" value="1"/>
</dbReference>
<dbReference type="GO" id="GO:0051539">
    <property type="term" value="F:4 iron, 4 sulfur cluster binding"/>
    <property type="evidence" value="ECO:0007669"/>
    <property type="project" value="UniProtKB-KW"/>
</dbReference>
<comment type="caution">
    <text evidence="9">The sequence shown here is derived from an EMBL/GenBank/DDBJ whole genome shotgun (WGS) entry which is preliminary data.</text>
</comment>
<dbReference type="InterPro" id="IPR058240">
    <property type="entry name" value="rSAM_sf"/>
</dbReference>
<dbReference type="GO" id="GO:0035597">
    <property type="term" value="F:tRNA-2-methylthio-N(6)-dimethylallyladenosine(37) synthase activity"/>
    <property type="evidence" value="ECO:0007669"/>
    <property type="project" value="TreeGrafter"/>
</dbReference>
<protein>
    <submittedName>
        <fullName evidence="9">Uncharacterized protein</fullName>
    </submittedName>
</protein>
<dbReference type="PROSITE" id="PS51449">
    <property type="entry name" value="MTTASE_N"/>
    <property type="match status" value="1"/>
</dbReference>
<dbReference type="InterPro" id="IPR006638">
    <property type="entry name" value="Elp3/MiaA/NifB-like_rSAM"/>
</dbReference>
<gene>
    <name evidence="9" type="ORF">A3J15_01585</name>
</gene>
<evidence type="ECO:0000256" key="4">
    <source>
        <dbReference type="ARBA" id="ARBA00022723"/>
    </source>
</evidence>
<evidence type="ECO:0000256" key="1">
    <source>
        <dbReference type="ARBA" id="ARBA00001966"/>
    </source>
</evidence>
<keyword evidence="2" id="KW-0004">4Fe-4S</keyword>
<dbReference type="InterPro" id="IPR020612">
    <property type="entry name" value="Methylthiotransferase_CS"/>
</dbReference>
<proteinExistence type="predicted"/>
<evidence type="ECO:0000259" key="7">
    <source>
        <dbReference type="PROSITE" id="PS51449"/>
    </source>
</evidence>